<evidence type="ECO:0000259" key="8">
    <source>
        <dbReference type="PROSITE" id="PS50847"/>
    </source>
</evidence>
<name>A0A940PIM8_9ENTE</name>
<keyword evidence="6" id="KW-0472">Membrane</keyword>
<gene>
    <name evidence="9" type="ORF">I6N95_21460</name>
</gene>
<feature type="signal peptide" evidence="7">
    <location>
        <begin position="1"/>
        <end position="26"/>
    </location>
</feature>
<feature type="domain" description="Gram-positive cocci surface proteins LPxTG" evidence="8">
    <location>
        <begin position="67"/>
        <end position="103"/>
    </location>
</feature>
<dbReference type="NCBIfam" id="TIGR01167">
    <property type="entry name" value="LPXTG_anchor"/>
    <property type="match status" value="1"/>
</dbReference>
<keyword evidence="6" id="KW-1133">Transmembrane helix</keyword>
<evidence type="ECO:0000256" key="5">
    <source>
        <dbReference type="SAM" id="MobiDB-lite"/>
    </source>
</evidence>
<evidence type="ECO:0000256" key="4">
    <source>
        <dbReference type="ARBA" id="ARBA00023088"/>
    </source>
</evidence>
<keyword evidence="2" id="KW-0964">Secreted</keyword>
<evidence type="ECO:0000313" key="9">
    <source>
        <dbReference type="EMBL" id="MBP1043598.1"/>
    </source>
</evidence>
<evidence type="ECO:0000256" key="1">
    <source>
        <dbReference type="ARBA" id="ARBA00022512"/>
    </source>
</evidence>
<keyword evidence="10" id="KW-1185">Reference proteome</keyword>
<evidence type="ECO:0000256" key="6">
    <source>
        <dbReference type="SAM" id="Phobius"/>
    </source>
</evidence>
<accession>A0A940PIM8</accession>
<feature type="chain" id="PRO_5036783916" evidence="7">
    <location>
        <begin position="27"/>
        <end position="103"/>
    </location>
</feature>
<dbReference type="InterPro" id="IPR019931">
    <property type="entry name" value="LPXTG_anchor"/>
</dbReference>
<keyword evidence="3 7" id="KW-0732">Signal</keyword>
<evidence type="ECO:0000256" key="7">
    <source>
        <dbReference type="SAM" id="SignalP"/>
    </source>
</evidence>
<sequence length="103" mass="11295">MKVTIKRVTLCLVVLLCGFVSNNVLAVESNGGQVSSTSKITFYQVEEPKKDEPTPDPKPTPTPKPSLPQTGEVIRNYSLIGLGVISLTAGLFYLLKRRKGYEK</sequence>
<dbReference type="AlphaFoldDB" id="A0A940PIM8"/>
<protein>
    <submittedName>
        <fullName evidence="9">LPXTG cell wall anchor domain-containing protein</fullName>
    </submittedName>
</protein>
<dbReference type="Proteomes" id="UP000674938">
    <property type="component" value="Unassembled WGS sequence"/>
</dbReference>
<dbReference type="EMBL" id="JAEEGA010000017">
    <property type="protein sequence ID" value="MBP1043598.1"/>
    <property type="molecule type" value="Genomic_DNA"/>
</dbReference>
<feature type="compositionally biased region" description="Basic and acidic residues" evidence="5">
    <location>
        <begin position="46"/>
        <end position="55"/>
    </location>
</feature>
<feature type="region of interest" description="Disordered" evidence="5">
    <location>
        <begin position="45"/>
        <end position="70"/>
    </location>
</feature>
<evidence type="ECO:0000256" key="3">
    <source>
        <dbReference type="ARBA" id="ARBA00022729"/>
    </source>
</evidence>
<proteinExistence type="predicted"/>
<keyword evidence="6" id="KW-0812">Transmembrane</keyword>
<comment type="caution">
    <text evidence="9">The sequence shown here is derived from an EMBL/GenBank/DDBJ whole genome shotgun (WGS) entry which is preliminary data.</text>
</comment>
<feature type="compositionally biased region" description="Pro residues" evidence="5">
    <location>
        <begin position="56"/>
        <end position="66"/>
    </location>
</feature>
<feature type="transmembrane region" description="Helical" evidence="6">
    <location>
        <begin position="77"/>
        <end position="95"/>
    </location>
</feature>
<evidence type="ECO:0000256" key="2">
    <source>
        <dbReference type="ARBA" id="ARBA00022525"/>
    </source>
</evidence>
<dbReference type="RefSeq" id="WP_209531403.1">
    <property type="nucleotide sequence ID" value="NZ_JAEEGA010000017.1"/>
</dbReference>
<keyword evidence="1" id="KW-0134">Cell wall</keyword>
<dbReference type="PROSITE" id="PS50847">
    <property type="entry name" value="GRAM_POS_ANCHORING"/>
    <property type="match status" value="1"/>
</dbReference>
<organism evidence="9 10">
    <name type="scientific">Vagococcus allomyrinae</name>
    <dbReference type="NCBI Taxonomy" id="2794353"/>
    <lineage>
        <taxon>Bacteria</taxon>
        <taxon>Bacillati</taxon>
        <taxon>Bacillota</taxon>
        <taxon>Bacilli</taxon>
        <taxon>Lactobacillales</taxon>
        <taxon>Enterococcaceae</taxon>
        <taxon>Vagococcus</taxon>
    </lineage>
</organism>
<keyword evidence="4" id="KW-0572">Peptidoglycan-anchor</keyword>
<dbReference type="Pfam" id="PF00746">
    <property type="entry name" value="Gram_pos_anchor"/>
    <property type="match status" value="1"/>
</dbReference>
<reference evidence="9" key="1">
    <citation type="submission" date="2020-12" db="EMBL/GenBank/DDBJ databases">
        <title>Vagococcus allomyrinae sp. nov. and Enterococcus lavae sp. nov., isolated from the larvae of Allomyrina dichotoma.</title>
        <authorList>
            <person name="Lee S.D."/>
        </authorList>
    </citation>
    <scope>NUCLEOTIDE SEQUENCE</scope>
    <source>
        <strain evidence="9">BWB3-3</strain>
    </source>
</reference>
<evidence type="ECO:0000313" key="10">
    <source>
        <dbReference type="Proteomes" id="UP000674938"/>
    </source>
</evidence>